<feature type="chain" id="PRO_5047111077" evidence="2">
    <location>
        <begin position="27"/>
        <end position="100"/>
    </location>
</feature>
<dbReference type="EMBL" id="JAAOIW010000016">
    <property type="protein sequence ID" value="NHN34205.1"/>
    <property type="molecule type" value="Genomic_DNA"/>
</dbReference>
<sequence>MNNKLRKLLIGSALMASLVFCNQAFAETGTNGTTGTSTGMGAATNTTSGSYNSYSTIGTNSANYRINANTTTKDMDWGWLGLLGLLGLVGMRGNNRRNTR</sequence>
<comment type="caution">
    <text evidence="3">The sequence shown here is derived from an EMBL/GenBank/DDBJ whole genome shotgun (WGS) entry which is preliminary data.</text>
</comment>
<proteinExistence type="predicted"/>
<feature type="signal peptide" evidence="2">
    <location>
        <begin position="1"/>
        <end position="26"/>
    </location>
</feature>
<name>A0ABX0JCI0_9BACL</name>
<keyword evidence="1" id="KW-0812">Transmembrane</keyword>
<feature type="transmembrane region" description="Helical" evidence="1">
    <location>
        <begin position="77"/>
        <end position="94"/>
    </location>
</feature>
<dbReference type="NCBIfam" id="NF041742">
    <property type="entry name" value="WGxxGxxG_fam"/>
    <property type="match status" value="1"/>
</dbReference>
<organism evidence="3 4">
    <name type="scientific">Paenibacillus agricola</name>
    <dbReference type="NCBI Taxonomy" id="2716264"/>
    <lineage>
        <taxon>Bacteria</taxon>
        <taxon>Bacillati</taxon>
        <taxon>Bacillota</taxon>
        <taxon>Bacilli</taxon>
        <taxon>Bacillales</taxon>
        <taxon>Paenibacillaceae</taxon>
        <taxon>Paenibacillus</taxon>
    </lineage>
</organism>
<evidence type="ECO:0000256" key="1">
    <source>
        <dbReference type="SAM" id="Phobius"/>
    </source>
</evidence>
<dbReference type="NCBIfam" id="NF038039">
    <property type="entry name" value="WGxxGxxG-CTERM"/>
    <property type="match status" value="1"/>
</dbReference>
<evidence type="ECO:0000313" key="4">
    <source>
        <dbReference type="Proteomes" id="UP001165962"/>
    </source>
</evidence>
<protein>
    <submittedName>
        <fullName evidence="3">WGxxGxxG-CTERM domain-containing protein</fullName>
    </submittedName>
</protein>
<keyword evidence="2" id="KW-0732">Signal</keyword>
<evidence type="ECO:0000313" key="3">
    <source>
        <dbReference type="EMBL" id="NHN34205.1"/>
    </source>
</evidence>
<keyword evidence="1" id="KW-1133">Transmembrane helix</keyword>
<dbReference type="RefSeq" id="WP_166154896.1">
    <property type="nucleotide sequence ID" value="NZ_JAAOIW010000016.1"/>
</dbReference>
<dbReference type="Proteomes" id="UP001165962">
    <property type="component" value="Unassembled WGS sequence"/>
</dbReference>
<evidence type="ECO:0000256" key="2">
    <source>
        <dbReference type="SAM" id="SignalP"/>
    </source>
</evidence>
<reference evidence="3" key="1">
    <citation type="submission" date="2020-03" db="EMBL/GenBank/DDBJ databases">
        <title>Draft sequencing of Paenibacilllus sp. S3N08.</title>
        <authorList>
            <person name="Kim D.-U."/>
        </authorList>
    </citation>
    <scope>NUCLEOTIDE SEQUENCE</scope>
    <source>
        <strain evidence="3">S3N08</strain>
    </source>
</reference>
<keyword evidence="4" id="KW-1185">Reference proteome</keyword>
<gene>
    <name evidence="3" type="ORF">G9U52_30765</name>
</gene>
<accession>A0ABX0JCI0</accession>
<keyword evidence="1" id="KW-0472">Membrane</keyword>